<dbReference type="Proteomes" id="UP000178230">
    <property type="component" value="Unassembled WGS sequence"/>
</dbReference>
<reference evidence="1 2" key="1">
    <citation type="journal article" date="2016" name="Nat. Commun.">
        <title>Thousands of microbial genomes shed light on interconnected biogeochemical processes in an aquifer system.</title>
        <authorList>
            <person name="Anantharaman K."/>
            <person name="Brown C.T."/>
            <person name="Hug L.A."/>
            <person name="Sharon I."/>
            <person name="Castelle C.J."/>
            <person name="Probst A.J."/>
            <person name="Thomas B.C."/>
            <person name="Singh A."/>
            <person name="Wilkins M.J."/>
            <person name="Karaoz U."/>
            <person name="Brodie E.L."/>
            <person name="Williams K.H."/>
            <person name="Hubbard S.S."/>
            <person name="Banfield J.F."/>
        </authorList>
    </citation>
    <scope>NUCLEOTIDE SEQUENCE [LARGE SCALE GENOMIC DNA]</scope>
</reference>
<protein>
    <submittedName>
        <fullName evidence="1">Uncharacterized protein</fullName>
    </submittedName>
</protein>
<comment type="caution">
    <text evidence="1">The sequence shown here is derived from an EMBL/GenBank/DDBJ whole genome shotgun (WGS) entry which is preliminary data.</text>
</comment>
<name>A0A1F5YJP8_9BACT</name>
<dbReference type="EMBL" id="MFIY01000020">
    <property type="protein sequence ID" value="OGG00187.1"/>
    <property type="molecule type" value="Genomic_DNA"/>
</dbReference>
<proteinExistence type="predicted"/>
<sequence>MTTFEYDQLAVDGEAFFDRASTEFQFTNWEQGLETALGTLGLEARAAVYDELAATLEQRGLRDWSREVRGIASETRNDAIQLRQQALKSLYIYRLSGKGGETRSTQIAEMIADWRYPKPYRDRARRFYKAKYPNAIFPNGR</sequence>
<gene>
    <name evidence="1" type="ORF">A2Y99_03610</name>
</gene>
<organism evidence="1 2">
    <name type="scientific">Candidatus Gottesmanbacteria bacterium RBG_13_37_7</name>
    <dbReference type="NCBI Taxonomy" id="1798369"/>
    <lineage>
        <taxon>Bacteria</taxon>
        <taxon>Candidatus Gottesmaniibacteriota</taxon>
    </lineage>
</organism>
<evidence type="ECO:0000313" key="1">
    <source>
        <dbReference type="EMBL" id="OGG00187.1"/>
    </source>
</evidence>
<accession>A0A1F5YJP8</accession>
<evidence type="ECO:0000313" key="2">
    <source>
        <dbReference type="Proteomes" id="UP000178230"/>
    </source>
</evidence>
<dbReference type="AlphaFoldDB" id="A0A1F5YJP8"/>